<dbReference type="GO" id="GO:0003700">
    <property type="term" value="F:DNA-binding transcription factor activity"/>
    <property type="evidence" value="ECO:0007669"/>
    <property type="project" value="InterPro"/>
</dbReference>
<comment type="similarity">
    <text evidence="1">Belongs to the LysR transcriptional regulatory family.</text>
</comment>
<dbReference type="PROSITE" id="PS50931">
    <property type="entry name" value="HTH_LYSR"/>
    <property type="match status" value="1"/>
</dbReference>
<dbReference type="FunFam" id="1.10.10.10:FF:000001">
    <property type="entry name" value="LysR family transcriptional regulator"/>
    <property type="match status" value="1"/>
</dbReference>
<keyword evidence="2" id="KW-0805">Transcription regulation</keyword>
<dbReference type="RefSeq" id="WP_119897849.1">
    <property type="nucleotide sequence ID" value="NZ_QNRC01000011.1"/>
</dbReference>
<dbReference type="Gene3D" id="3.40.190.290">
    <property type="match status" value="1"/>
</dbReference>
<dbReference type="PANTHER" id="PTHR30419:SF8">
    <property type="entry name" value="NITROGEN ASSIMILATION TRANSCRIPTIONAL ACTIVATOR-RELATED"/>
    <property type="match status" value="1"/>
</dbReference>
<dbReference type="PANTHER" id="PTHR30419">
    <property type="entry name" value="HTH-TYPE TRANSCRIPTIONAL REGULATOR YBHD"/>
    <property type="match status" value="1"/>
</dbReference>
<gene>
    <name evidence="6" type="ORF">D3P05_09055</name>
</gene>
<dbReference type="Gene3D" id="1.10.10.10">
    <property type="entry name" value="Winged helix-like DNA-binding domain superfamily/Winged helix DNA-binding domain"/>
    <property type="match status" value="1"/>
</dbReference>
<sequence length="306" mass="33757">MNVTLRQIRAFIAVADLGRFNLAANSLGLTQPAVSILIRELEAEMGVSLFDRHTRMVSLTAIGQEFLPQARKVLEDLELATRGVRDSAALKHGRVAVAASIVLAATIVPPLLARFLEQHPGVAVQLHDMAEERIRMALKGGQVDIAIGTLVDDDPEIKATPVICDRLMVTCRADHPFARLKQVRWQDLAKERLIVLAAENPLREIVERTMIRVAPAFRPSYEVRFSTTAISMISAGMGISVLPENSRQLAPAVHVRTIELVEPRVTREISILQHRQRSLSPAAQRLRELILTNAAAIRAAHLETDA</sequence>
<keyword evidence="4" id="KW-0804">Transcription</keyword>
<dbReference type="SUPFAM" id="SSF46785">
    <property type="entry name" value="Winged helix' DNA-binding domain"/>
    <property type="match status" value="1"/>
</dbReference>
<evidence type="ECO:0000313" key="6">
    <source>
        <dbReference type="EMBL" id="RJL16589.1"/>
    </source>
</evidence>
<evidence type="ECO:0000313" key="7">
    <source>
        <dbReference type="Proteomes" id="UP000283587"/>
    </source>
</evidence>
<evidence type="ECO:0000259" key="5">
    <source>
        <dbReference type="PROSITE" id="PS50931"/>
    </source>
</evidence>
<dbReference type="InterPro" id="IPR005119">
    <property type="entry name" value="LysR_subst-bd"/>
</dbReference>
<dbReference type="EMBL" id="QZEW01000031">
    <property type="protein sequence ID" value="RJL16589.1"/>
    <property type="molecule type" value="Genomic_DNA"/>
</dbReference>
<proteinExistence type="inferred from homology"/>
<name>A0A419A7K4_9RHOB</name>
<evidence type="ECO:0000256" key="1">
    <source>
        <dbReference type="ARBA" id="ARBA00009437"/>
    </source>
</evidence>
<feature type="domain" description="HTH lysR-type" evidence="5">
    <location>
        <begin position="3"/>
        <end position="60"/>
    </location>
</feature>
<dbReference type="GO" id="GO:0003677">
    <property type="term" value="F:DNA binding"/>
    <property type="evidence" value="ECO:0007669"/>
    <property type="project" value="UniProtKB-KW"/>
</dbReference>
<reference evidence="7" key="1">
    <citation type="submission" date="2018-09" db="EMBL/GenBank/DDBJ databases">
        <title>Paracoccus onubensis nov. sp. a moderate halophilic bacterium isolated from Gruta de las Maravillas (Aracena, Spain).</title>
        <authorList>
            <person name="Jurado V."/>
            <person name="Gutierrez-Patricio S."/>
            <person name="Gonzalez-Pimentel J.L."/>
            <person name="Miller A.Z."/>
            <person name="Laiz L."/>
            <person name="Saiz-Jimenez C."/>
        </authorList>
    </citation>
    <scope>NUCLEOTIDE SEQUENCE [LARGE SCALE GENOMIC DNA]</scope>
    <source>
        <strain evidence="7">DSM 26381</strain>
    </source>
</reference>
<dbReference type="AlphaFoldDB" id="A0A419A7K4"/>
<evidence type="ECO:0000256" key="2">
    <source>
        <dbReference type="ARBA" id="ARBA00023015"/>
    </source>
</evidence>
<dbReference type="Pfam" id="PF03466">
    <property type="entry name" value="LysR_substrate"/>
    <property type="match status" value="1"/>
</dbReference>
<accession>A0A419A7K4</accession>
<dbReference type="Pfam" id="PF00126">
    <property type="entry name" value="HTH_1"/>
    <property type="match status" value="1"/>
</dbReference>
<dbReference type="PRINTS" id="PR00039">
    <property type="entry name" value="HTHLYSR"/>
</dbReference>
<dbReference type="OrthoDB" id="8479357at2"/>
<comment type="caution">
    <text evidence="6">The sequence shown here is derived from an EMBL/GenBank/DDBJ whole genome shotgun (WGS) entry which is preliminary data.</text>
</comment>
<keyword evidence="3" id="KW-0238">DNA-binding</keyword>
<evidence type="ECO:0000256" key="4">
    <source>
        <dbReference type="ARBA" id="ARBA00023163"/>
    </source>
</evidence>
<evidence type="ECO:0000256" key="3">
    <source>
        <dbReference type="ARBA" id="ARBA00023125"/>
    </source>
</evidence>
<dbReference type="InterPro" id="IPR036390">
    <property type="entry name" value="WH_DNA-bd_sf"/>
</dbReference>
<organism evidence="6 7">
    <name type="scientific">Paracoccus siganidrum</name>
    <dbReference type="NCBI Taxonomy" id="1276757"/>
    <lineage>
        <taxon>Bacteria</taxon>
        <taxon>Pseudomonadati</taxon>
        <taxon>Pseudomonadota</taxon>
        <taxon>Alphaproteobacteria</taxon>
        <taxon>Rhodobacterales</taxon>
        <taxon>Paracoccaceae</taxon>
        <taxon>Paracoccus</taxon>
    </lineage>
</organism>
<protein>
    <submittedName>
        <fullName evidence="6">LysR family transcriptional regulator</fullName>
    </submittedName>
</protein>
<dbReference type="Proteomes" id="UP000283587">
    <property type="component" value="Unassembled WGS sequence"/>
</dbReference>
<dbReference type="InterPro" id="IPR036388">
    <property type="entry name" value="WH-like_DNA-bd_sf"/>
</dbReference>
<dbReference type="SUPFAM" id="SSF53850">
    <property type="entry name" value="Periplasmic binding protein-like II"/>
    <property type="match status" value="1"/>
</dbReference>
<dbReference type="InterPro" id="IPR050950">
    <property type="entry name" value="HTH-type_LysR_regulators"/>
</dbReference>
<dbReference type="InterPro" id="IPR000847">
    <property type="entry name" value="LysR_HTH_N"/>
</dbReference>
<keyword evidence="7" id="KW-1185">Reference proteome</keyword>
<dbReference type="CDD" id="cd08440">
    <property type="entry name" value="PBP2_LTTR_like_4"/>
    <property type="match status" value="1"/>
</dbReference>
<dbReference type="GO" id="GO:0005829">
    <property type="term" value="C:cytosol"/>
    <property type="evidence" value="ECO:0007669"/>
    <property type="project" value="TreeGrafter"/>
</dbReference>